<dbReference type="SUPFAM" id="SSF141523">
    <property type="entry name" value="L,D-transpeptidase catalytic domain-like"/>
    <property type="match status" value="1"/>
</dbReference>
<sequence length="284" mass="29811">MTPTSPNRILRLVGALGITLALVAGAGACSGGDKSTPADDSTTVTSSEAFPTVQAATVKGKSINVVSAPPAGVTTSTPAVPTTIAQNALPAIPRNGLNSAGVKKTADGFEYTNPTYFKNPLVFEVLETSGDWLKVLIPARPNQTEGWIKATDVTLETVSYRMVLDLSKFQLTVYKGNDVFVETSVVIGKDSTRTPVGRFYLTEKIKQSNDTGIYGSWVLATNGYSESLDTFNDGLPVIAFHGTNQPELVGTKASNGCIRMTNEVVSQLADALPAGTPIDIIPGA</sequence>
<dbReference type="GO" id="GO:0018104">
    <property type="term" value="P:peptidoglycan-protein cross-linking"/>
    <property type="evidence" value="ECO:0007669"/>
    <property type="project" value="TreeGrafter"/>
</dbReference>
<dbReference type="GO" id="GO:0071555">
    <property type="term" value="P:cell wall organization"/>
    <property type="evidence" value="ECO:0007669"/>
    <property type="project" value="UniProtKB-KW"/>
</dbReference>
<dbReference type="InterPro" id="IPR050979">
    <property type="entry name" value="LD-transpeptidase"/>
</dbReference>
<dbReference type="GO" id="GO:0005576">
    <property type="term" value="C:extracellular region"/>
    <property type="evidence" value="ECO:0007669"/>
    <property type="project" value="TreeGrafter"/>
</dbReference>
<dbReference type="PANTHER" id="PTHR30582">
    <property type="entry name" value="L,D-TRANSPEPTIDASE"/>
    <property type="match status" value="1"/>
</dbReference>
<dbReference type="UniPathway" id="UPA00219"/>
<reference evidence="7" key="1">
    <citation type="submission" date="2020-05" db="EMBL/GenBank/DDBJ databases">
        <authorList>
            <person name="Chiriac C."/>
            <person name="Salcher M."/>
            <person name="Ghai R."/>
            <person name="Kavagutti S V."/>
        </authorList>
    </citation>
    <scope>NUCLEOTIDE SEQUENCE</scope>
</reference>
<keyword evidence="5" id="KW-0961">Cell wall biogenesis/degradation</keyword>
<evidence type="ECO:0000256" key="1">
    <source>
        <dbReference type="ARBA" id="ARBA00004752"/>
    </source>
</evidence>
<protein>
    <submittedName>
        <fullName evidence="7">Unannotated protein</fullName>
    </submittedName>
</protein>
<name>A0A6J6G4L0_9ZZZZ</name>
<evidence type="ECO:0000256" key="3">
    <source>
        <dbReference type="ARBA" id="ARBA00022960"/>
    </source>
</evidence>
<organism evidence="7">
    <name type="scientific">freshwater metagenome</name>
    <dbReference type="NCBI Taxonomy" id="449393"/>
    <lineage>
        <taxon>unclassified sequences</taxon>
        <taxon>metagenomes</taxon>
        <taxon>ecological metagenomes</taxon>
    </lineage>
</organism>
<evidence type="ECO:0000256" key="5">
    <source>
        <dbReference type="ARBA" id="ARBA00023316"/>
    </source>
</evidence>
<keyword evidence="3" id="KW-0133">Cell shape</keyword>
<proteinExistence type="predicted"/>
<dbReference type="Gene3D" id="2.40.440.10">
    <property type="entry name" value="L,D-transpeptidase catalytic domain-like"/>
    <property type="match status" value="1"/>
</dbReference>
<evidence type="ECO:0000256" key="2">
    <source>
        <dbReference type="ARBA" id="ARBA00022679"/>
    </source>
</evidence>
<dbReference type="CDD" id="cd16913">
    <property type="entry name" value="YkuD_like"/>
    <property type="match status" value="1"/>
</dbReference>
<evidence type="ECO:0000256" key="4">
    <source>
        <dbReference type="ARBA" id="ARBA00022984"/>
    </source>
</evidence>
<comment type="pathway">
    <text evidence="1">Cell wall biogenesis; peptidoglycan biosynthesis.</text>
</comment>
<feature type="domain" description="L,D-TPase catalytic" evidence="6">
    <location>
        <begin position="160"/>
        <end position="281"/>
    </location>
</feature>
<dbReference type="GO" id="GO:0016740">
    <property type="term" value="F:transferase activity"/>
    <property type="evidence" value="ECO:0007669"/>
    <property type="project" value="UniProtKB-KW"/>
</dbReference>
<dbReference type="InterPro" id="IPR038063">
    <property type="entry name" value="Transpep_catalytic_dom"/>
</dbReference>
<dbReference type="Pfam" id="PF03734">
    <property type="entry name" value="YkuD"/>
    <property type="match status" value="1"/>
</dbReference>
<accession>A0A6J6G4L0</accession>
<dbReference type="GO" id="GO:0071972">
    <property type="term" value="F:peptidoglycan L,D-transpeptidase activity"/>
    <property type="evidence" value="ECO:0007669"/>
    <property type="project" value="TreeGrafter"/>
</dbReference>
<gene>
    <name evidence="7" type="ORF">UFOPK1835_00032</name>
</gene>
<keyword evidence="2" id="KW-0808">Transferase</keyword>
<dbReference type="EMBL" id="CAEZUP010000001">
    <property type="protein sequence ID" value="CAB4595500.1"/>
    <property type="molecule type" value="Genomic_DNA"/>
</dbReference>
<evidence type="ECO:0000259" key="6">
    <source>
        <dbReference type="PROSITE" id="PS52029"/>
    </source>
</evidence>
<evidence type="ECO:0000313" key="7">
    <source>
        <dbReference type="EMBL" id="CAB4595500.1"/>
    </source>
</evidence>
<dbReference type="GO" id="GO:0008360">
    <property type="term" value="P:regulation of cell shape"/>
    <property type="evidence" value="ECO:0007669"/>
    <property type="project" value="UniProtKB-KW"/>
</dbReference>
<keyword evidence="4" id="KW-0573">Peptidoglycan synthesis</keyword>
<dbReference type="PROSITE" id="PS52029">
    <property type="entry name" value="LD_TPASE"/>
    <property type="match status" value="1"/>
</dbReference>
<dbReference type="AlphaFoldDB" id="A0A6J6G4L0"/>
<dbReference type="InterPro" id="IPR005490">
    <property type="entry name" value="LD_TPept_cat_dom"/>
</dbReference>